<dbReference type="Pfam" id="PF03460">
    <property type="entry name" value="NIR_SIR_ferr"/>
    <property type="match status" value="1"/>
</dbReference>
<gene>
    <name evidence="8" type="primary">cobG</name>
    <name evidence="8" type="ORF">JJB09_18050</name>
</gene>
<dbReference type="Proteomes" id="UP000633219">
    <property type="component" value="Unassembled WGS sequence"/>
</dbReference>
<evidence type="ECO:0000256" key="1">
    <source>
        <dbReference type="ARBA" id="ARBA00022485"/>
    </source>
</evidence>
<keyword evidence="5" id="KW-0408">Iron</keyword>
<keyword evidence="2" id="KW-0349">Heme</keyword>
<evidence type="ECO:0000313" key="9">
    <source>
        <dbReference type="Proteomes" id="UP000633219"/>
    </source>
</evidence>
<keyword evidence="6" id="KW-0411">Iron-sulfur</keyword>
<dbReference type="Gene3D" id="3.30.413.10">
    <property type="entry name" value="Sulfite Reductase Hemoprotein, domain 1"/>
    <property type="match status" value="2"/>
</dbReference>
<dbReference type="PANTHER" id="PTHR32439">
    <property type="entry name" value="FERREDOXIN--NITRITE REDUCTASE, CHLOROPLASTIC"/>
    <property type="match status" value="1"/>
</dbReference>
<evidence type="ECO:0000256" key="3">
    <source>
        <dbReference type="ARBA" id="ARBA00022723"/>
    </source>
</evidence>
<dbReference type="SUPFAM" id="SSF55124">
    <property type="entry name" value="Nitrite/Sulfite reductase N-terminal domain-like"/>
    <property type="match status" value="2"/>
</dbReference>
<evidence type="ECO:0000259" key="7">
    <source>
        <dbReference type="Pfam" id="PF03460"/>
    </source>
</evidence>
<feature type="domain" description="Nitrite/Sulfite reductase ferredoxin-like" evidence="7">
    <location>
        <begin position="24"/>
        <end position="89"/>
    </location>
</feature>
<evidence type="ECO:0000313" key="8">
    <source>
        <dbReference type="EMBL" id="MBL0373930.1"/>
    </source>
</evidence>
<dbReference type="InterPro" id="IPR045854">
    <property type="entry name" value="NO2/SO3_Rdtase_4Fe4S_sf"/>
</dbReference>
<dbReference type="InterPro" id="IPR051329">
    <property type="entry name" value="NIR_SIR_4Fe-4S"/>
</dbReference>
<protein>
    <submittedName>
        <fullName evidence="8">Precorrin-3B synthase</fullName>
        <ecNumber evidence="8">1.14.13.83</ecNumber>
    </submittedName>
</protein>
<name>A0A936YNV2_9HYPH</name>
<dbReference type="GO" id="GO:0043818">
    <property type="term" value="F:precorrin-3B synthase activity"/>
    <property type="evidence" value="ECO:0007669"/>
    <property type="project" value="UniProtKB-EC"/>
</dbReference>
<dbReference type="InterPro" id="IPR005117">
    <property type="entry name" value="NiRdtase/SiRdtase_haem-b_fer"/>
</dbReference>
<keyword evidence="4 8" id="KW-0560">Oxidoreductase</keyword>
<evidence type="ECO:0000256" key="6">
    <source>
        <dbReference type="ARBA" id="ARBA00023014"/>
    </source>
</evidence>
<dbReference type="GO" id="GO:0046872">
    <property type="term" value="F:metal ion binding"/>
    <property type="evidence" value="ECO:0007669"/>
    <property type="project" value="UniProtKB-KW"/>
</dbReference>
<dbReference type="NCBIfam" id="TIGR02435">
    <property type="entry name" value="CobG"/>
    <property type="match status" value="1"/>
</dbReference>
<organism evidence="8 9">
    <name type="scientific">Rhizobium setariae</name>
    <dbReference type="NCBI Taxonomy" id="2801340"/>
    <lineage>
        <taxon>Bacteria</taxon>
        <taxon>Pseudomonadati</taxon>
        <taxon>Pseudomonadota</taxon>
        <taxon>Alphaproteobacteria</taxon>
        <taxon>Hyphomicrobiales</taxon>
        <taxon>Rhizobiaceae</taxon>
        <taxon>Rhizobium/Agrobacterium group</taxon>
        <taxon>Rhizobium</taxon>
    </lineage>
</organism>
<dbReference type="PANTHER" id="PTHR32439:SF9">
    <property type="entry name" value="BLR3264 PROTEIN"/>
    <property type="match status" value="1"/>
</dbReference>
<sequence>MTLARPEKIPASNMRRGSCPTLARPMKTGDGLLARLRPLDCTIGVDALRAIAQSAAEFGNGILEITARGSLQIRGLRPETVASFERAVLETGVKIPPGPMIETPPLAGLDPDELVDVRPLAARLRKRIEEHKPLLALAPKLAITVDGGGRFHLGEVAADIRIAAYGGEGDYLLSVSGIAASARPVALLRQGEIDDAVVRLLEMLADLGPAARGKDLTADRLAAHIPAIKPTVAALTEPVQPCGLHTMEGGTIAVGVVLPYRQVHAVTLIEFLDPVKRAGAGRVYLAPGHALFVAGLSRPAGESLQRRATELGFWTDPGDIRANISLCAGSQGCASAFFDTKQLADAVLQDAPDLLDGSCTLHLSGCAKGCAHPAPSGLALIGTPTGYGLVVNGAASNEPVAYIAANDVKPLLSRLALLVAQSRQAGESVHTCLTRLGADRIGAALKMENT</sequence>
<keyword evidence="9" id="KW-1185">Reference proteome</keyword>
<proteinExistence type="predicted"/>
<evidence type="ECO:0000256" key="4">
    <source>
        <dbReference type="ARBA" id="ARBA00023002"/>
    </source>
</evidence>
<keyword evidence="1" id="KW-0004">4Fe-4S</keyword>
<dbReference type="EC" id="1.14.13.83" evidence="8"/>
<evidence type="ECO:0000256" key="2">
    <source>
        <dbReference type="ARBA" id="ARBA00022617"/>
    </source>
</evidence>
<keyword evidence="3" id="KW-0479">Metal-binding</keyword>
<comment type="caution">
    <text evidence="8">The sequence shown here is derived from an EMBL/GenBank/DDBJ whole genome shotgun (WGS) entry which is preliminary data.</text>
</comment>
<reference evidence="8" key="1">
    <citation type="submission" date="2021-01" db="EMBL/GenBank/DDBJ databases">
        <title>Rhizobium sp. strain KVB221 16S ribosomal RNA gene Genome sequencing and assembly.</title>
        <authorList>
            <person name="Kang M."/>
        </authorList>
    </citation>
    <scope>NUCLEOTIDE SEQUENCE</scope>
    <source>
        <strain evidence="8">KVB221</strain>
    </source>
</reference>
<evidence type="ECO:0000256" key="5">
    <source>
        <dbReference type="ARBA" id="ARBA00023004"/>
    </source>
</evidence>
<dbReference type="GO" id="GO:0051539">
    <property type="term" value="F:4 iron, 4 sulfur cluster binding"/>
    <property type="evidence" value="ECO:0007669"/>
    <property type="project" value="UniProtKB-KW"/>
</dbReference>
<dbReference type="SUPFAM" id="SSF56014">
    <property type="entry name" value="Nitrite and sulphite reductase 4Fe-4S domain-like"/>
    <property type="match status" value="2"/>
</dbReference>
<dbReference type="EMBL" id="JAEQNC010000010">
    <property type="protein sequence ID" value="MBL0373930.1"/>
    <property type="molecule type" value="Genomic_DNA"/>
</dbReference>
<dbReference type="AlphaFoldDB" id="A0A936YNV2"/>
<accession>A0A936YNV2</accession>
<dbReference type="InterPro" id="IPR036136">
    <property type="entry name" value="Nit/Sulf_reduc_fer-like_dom_sf"/>
</dbReference>
<dbReference type="Gene3D" id="3.90.480.10">
    <property type="entry name" value="Sulfite Reductase Hemoprotein,Domain 2"/>
    <property type="match status" value="1"/>
</dbReference>
<dbReference type="RefSeq" id="WP_201661316.1">
    <property type="nucleotide sequence ID" value="NZ_JAEQNC010000010.1"/>
</dbReference>
<dbReference type="InterPro" id="IPR012798">
    <property type="entry name" value="Cbl_synth_CobG-like"/>
</dbReference>